<accession>A0ABZ0CNB3</accession>
<name>A0ABZ0CNB3_9BURK</name>
<sequence length="782" mass="86749">MSTTEYVAAAEAAMRDEAPQPRVEPGMDALGNKLLGEFNQAKNDRLETEKRWLADLRQYRGQYDAETLEKIGNRSKSFVRKTRVKVKTVDARVQDLLFPAGVEKNWNIDATPKPSLSSDQLIEIRSRLTQMAQGQKPTKKQFEAAVAEWAKERAKSMSKTVDDQLAEAKYKAVCIKAIHSGNLYGTGIVKGPLVERKVRTRFVKGPNGKWVAQNESYVVPFVDYVPLWRFYPDMAGATELNQCRFTYELHSMTRHEMASLAQRKSFNKERIVNYIRAYKDGNSILKDYENELRQIGERTSTQAVLNGRYDVLERWGWLDGEDLRNAGVEVPEDRIHESFFSNVWMLPNGEVIKCVLQPINGVTWPYHIYYFDKDESSFFPEGLASIMRDDQTMLNAATRLMLDNAAITAGPMLEVATGLLATTAKADEMYPWKIWLRNNTAPGQQAVRAITLESRLGDLGKMAAMFENNADEVTAIPRYMSGENATSGAAGTAAGMSMLIGNVNIVIKDLIGSWDDGVTSSFIRGMYFWNMQFNPDDSIKGDFDVKAKGTASLVAKEVRTRQLNEFAQLTANEFDMPYIKRHKLNILRAEANEMSDIVKTEDEMRAEQDSDEAKKQRELQAQITQLQLEEAKGKVAKLLADAEVAKTKSQEMLANIELIIAKTVETKVASIFSALQAGGTATATPFVAPAGDEVLQSAGFKDATPDPSIAQLNGPPVQATQGTHQVLNKGASFAVQPRAGGNDTSVDQPNTQEAIVRLPAADIDVPTGQAGMHQGLTTAEID</sequence>
<proteinExistence type="predicted"/>
<keyword evidence="3" id="KW-1185">Reference proteome</keyword>
<evidence type="ECO:0000313" key="2">
    <source>
        <dbReference type="EMBL" id="WOB06475.1"/>
    </source>
</evidence>
<dbReference type="Proteomes" id="UP001303946">
    <property type="component" value="Chromosome"/>
</dbReference>
<evidence type="ECO:0000313" key="3">
    <source>
        <dbReference type="Proteomes" id="UP001303946"/>
    </source>
</evidence>
<keyword evidence="1" id="KW-0175">Coiled coil</keyword>
<feature type="coiled-coil region" evidence="1">
    <location>
        <begin position="621"/>
        <end position="648"/>
    </location>
</feature>
<reference evidence="2 3" key="1">
    <citation type="submission" date="2023-10" db="EMBL/GenBank/DDBJ databases">
        <title>Bacteria for the degradation of biodegradable plastic PBAT(Polybutylene adipate terephthalate).</title>
        <authorList>
            <person name="Weon H.-Y."/>
            <person name="Yeon J."/>
        </authorList>
    </citation>
    <scope>NUCLEOTIDE SEQUENCE [LARGE SCALE GENOMIC DNA]</scope>
    <source>
        <strain evidence="2 3">SBD 7-3</strain>
    </source>
</reference>
<protein>
    <recommendedName>
        <fullName evidence="4">Portal protein</fullName>
    </recommendedName>
</protein>
<gene>
    <name evidence="2" type="ORF">RXV79_16255</name>
</gene>
<organism evidence="2 3">
    <name type="scientific">Piscinibacter gummiphilus</name>
    <dbReference type="NCBI Taxonomy" id="946333"/>
    <lineage>
        <taxon>Bacteria</taxon>
        <taxon>Pseudomonadati</taxon>
        <taxon>Pseudomonadota</taxon>
        <taxon>Betaproteobacteria</taxon>
        <taxon>Burkholderiales</taxon>
        <taxon>Sphaerotilaceae</taxon>
        <taxon>Piscinibacter</taxon>
    </lineage>
</organism>
<dbReference type="RefSeq" id="WP_316698933.1">
    <property type="nucleotide sequence ID" value="NZ_CP136336.1"/>
</dbReference>
<evidence type="ECO:0000256" key="1">
    <source>
        <dbReference type="SAM" id="Coils"/>
    </source>
</evidence>
<evidence type="ECO:0008006" key="4">
    <source>
        <dbReference type="Google" id="ProtNLM"/>
    </source>
</evidence>
<dbReference type="EMBL" id="CP136336">
    <property type="protein sequence ID" value="WOB06475.1"/>
    <property type="molecule type" value="Genomic_DNA"/>
</dbReference>